<evidence type="ECO:0000313" key="2">
    <source>
        <dbReference type="Proteomes" id="UP000187266"/>
    </source>
</evidence>
<accession>A0A2M9DEB6</accession>
<keyword evidence="2" id="KW-1185">Reference proteome</keyword>
<dbReference type="SUPFAM" id="SSF46785">
    <property type="entry name" value="Winged helix' DNA-binding domain"/>
    <property type="match status" value="1"/>
</dbReference>
<dbReference type="Proteomes" id="UP000187266">
    <property type="component" value="Chromosome"/>
</dbReference>
<evidence type="ECO:0000313" key="1">
    <source>
        <dbReference type="EMBL" id="APX89269.1"/>
    </source>
</evidence>
<reference evidence="1 2" key="1">
    <citation type="submission" date="2017-01" db="EMBL/GenBank/DDBJ databases">
        <title>Genomic analysis of Xuhuaishuia manganoxidans DY6-4.</title>
        <authorList>
            <person name="Wang X."/>
        </authorList>
    </citation>
    <scope>NUCLEOTIDE SEQUENCE [LARGE SCALE GENOMIC DNA]</scope>
    <source>
        <strain evidence="1 2">DY6-4</strain>
    </source>
</reference>
<dbReference type="EMBL" id="CP019124">
    <property type="protein sequence ID" value="APX89269.1"/>
    <property type="molecule type" value="Genomic_DNA"/>
</dbReference>
<dbReference type="InterPro" id="IPR036390">
    <property type="entry name" value="WH_DNA-bd_sf"/>
</dbReference>
<dbReference type="STRING" id="1267768.BV394_05675"/>
<organism evidence="1 2">
    <name type="scientific">Brevirhabdus pacifica</name>
    <dbReference type="NCBI Taxonomy" id="1267768"/>
    <lineage>
        <taxon>Bacteria</taxon>
        <taxon>Pseudomonadati</taxon>
        <taxon>Pseudomonadota</taxon>
        <taxon>Alphaproteobacteria</taxon>
        <taxon>Rhodobacterales</taxon>
        <taxon>Paracoccaceae</taxon>
        <taxon>Brevirhabdus</taxon>
    </lineage>
</organism>
<dbReference type="AlphaFoldDB" id="A0A1U7DH92"/>
<name>A0A1U7DH92_9RHOB</name>
<dbReference type="Gene3D" id="1.10.10.10">
    <property type="entry name" value="Winged helix-like DNA-binding domain superfamily/Winged helix DNA-binding domain"/>
    <property type="match status" value="1"/>
</dbReference>
<accession>A0A1U7DH92</accession>
<sequence>MAKRNGKRSEEGQYAPLPYALLKSDAWRALSGPAVKVFLELHTRFNGSNNANLRLSYAEAAKTLHMGKATVQRAFRDLQDKGLVVLESKGNFYHRHAHEWRITTKGVHRVRGKEIPTHEWRGYRTAKTECGSNADRSGGRVVPFGNHKMPNGSKPEPVEPPTKGRHGSGSEH</sequence>
<dbReference type="RefSeq" id="WP_076979292.1">
    <property type="nucleotide sequence ID" value="NZ_CP019124.1"/>
</dbReference>
<gene>
    <name evidence="1" type="ORF">BV394_05675</name>
</gene>
<dbReference type="InterPro" id="IPR036388">
    <property type="entry name" value="WH-like_DNA-bd_sf"/>
</dbReference>
<protein>
    <submittedName>
        <fullName evidence="1">Uncharacterized protein</fullName>
    </submittedName>
</protein>
<proteinExistence type="predicted"/>